<evidence type="ECO:0000256" key="3">
    <source>
        <dbReference type="ARBA" id="ARBA00022723"/>
    </source>
</evidence>
<evidence type="ECO:0000259" key="16">
    <source>
        <dbReference type="PROSITE" id="PS51194"/>
    </source>
</evidence>
<feature type="domain" description="Helicase ATP-binding" evidence="15">
    <location>
        <begin position="185"/>
        <end position="359"/>
    </location>
</feature>
<dbReference type="InterPro" id="IPR032284">
    <property type="entry name" value="RecQ_Zn-bd"/>
</dbReference>
<dbReference type="GO" id="GO:0003677">
    <property type="term" value="F:DNA binding"/>
    <property type="evidence" value="ECO:0007669"/>
    <property type="project" value="UniProtKB-KW"/>
</dbReference>
<dbReference type="InterPro" id="IPR004589">
    <property type="entry name" value="DNA_helicase_ATP-dep_RecQ"/>
</dbReference>
<dbReference type="FunFam" id="3.40.50.300:FF:000444">
    <property type="entry name" value="ATP-dependent DNA helicase"/>
    <property type="match status" value="1"/>
</dbReference>
<feature type="domain" description="Helicase C-terminal" evidence="16">
    <location>
        <begin position="406"/>
        <end position="554"/>
    </location>
</feature>
<keyword evidence="7 13" id="KW-0067">ATP-binding</keyword>
<dbReference type="HOGENOM" id="CLU_001103_9_4_1"/>
<dbReference type="FunFam" id="3.40.50.300:FF:004482">
    <property type="entry name" value="ATP-dependent DNA helicase"/>
    <property type="match status" value="1"/>
</dbReference>
<dbReference type="NCBIfam" id="TIGR00614">
    <property type="entry name" value="recQ_fam"/>
    <property type="match status" value="1"/>
</dbReference>
<dbReference type="PROSITE" id="PS51194">
    <property type="entry name" value="HELICASE_CTER"/>
    <property type="match status" value="1"/>
</dbReference>
<protein>
    <recommendedName>
        <fullName evidence="13">ATP-dependent DNA helicase</fullName>
        <ecNumber evidence="13">5.6.2.4</ecNumber>
    </recommendedName>
</protein>
<keyword evidence="5 13" id="KW-0378">Hydrolase</keyword>
<feature type="compositionally biased region" description="Basic and acidic residues" evidence="14">
    <location>
        <begin position="94"/>
        <end position="104"/>
    </location>
</feature>
<dbReference type="Pfam" id="PF00270">
    <property type="entry name" value="DEAD"/>
    <property type="match status" value="1"/>
</dbReference>
<dbReference type="InterPro" id="IPR014001">
    <property type="entry name" value="Helicase_ATP-bd"/>
</dbReference>
<comment type="catalytic activity">
    <reaction evidence="11 13">
        <text>Couples ATP hydrolysis with the unwinding of duplex DNA by translocating in the 3'-5' direction.</text>
        <dbReference type="EC" id="5.6.2.4"/>
    </reaction>
</comment>
<dbReference type="InterPro" id="IPR001650">
    <property type="entry name" value="Helicase_C-like"/>
</dbReference>
<comment type="catalytic activity">
    <reaction evidence="12 13">
        <text>ATP + H2O = ADP + phosphate + H(+)</text>
        <dbReference type="Rhea" id="RHEA:13065"/>
        <dbReference type="ChEBI" id="CHEBI:15377"/>
        <dbReference type="ChEBI" id="CHEBI:15378"/>
        <dbReference type="ChEBI" id="CHEBI:30616"/>
        <dbReference type="ChEBI" id="CHEBI:43474"/>
        <dbReference type="ChEBI" id="CHEBI:456216"/>
    </reaction>
</comment>
<dbReference type="STRING" id="6238.A8XX80"/>
<dbReference type="SMART" id="SM00487">
    <property type="entry name" value="DEXDc"/>
    <property type="match status" value="1"/>
</dbReference>
<feature type="compositionally biased region" description="Polar residues" evidence="14">
    <location>
        <begin position="82"/>
        <end position="93"/>
    </location>
</feature>
<name>A8XX80_CAEBR</name>
<reference evidence="17 18" key="2">
    <citation type="journal article" date="2011" name="PLoS Genet.">
        <title>Caenorhabditis briggsae recombinant inbred line genotypes reveal inter-strain incompatibility and the evolution of recombination.</title>
        <authorList>
            <person name="Ross J.A."/>
            <person name="Koboldt D.C."/>
            <person name="Staisch J.E."/>
            <person name="Chamberlin H.M."/>
            <person name="Gupta B.P."/>
            <person name="Miller R.D."/>
            <person name="Baird S.E."/>
            <person name="Haag E.S."/>
        </authorList>
    </citation>
    <scope>NUCLEOTIDE SEQUENCE [LARGE SCALE GENOMIC DNA]</scope>
    <source>
        <strain evidence="17 18">AF16</strain>
    </source>
</reference>
<evidence type="ECO:0000256" key="4">
    <source>
        <dbReference type="ARBA" id="ARBA00022741"/>
    </source>
</evidence>
<dbReference type="WormBase" id="CBG20197">
    <property type="protein sequence ID" value="CBP42071"/>
    <property type="gene ID" value="WBGene00039238"/>
    <property type="gene designation" value="Cbr-rcq-5"/>
</dbReference>
<dbReference type="Pfam" id="PF16124">
    <property type="entry name" value="RecQ_Zn_bind"/>
    <property type="match status" value="1"/>
</dbReference>
<evidence type="ECO:0000313" key="19">
    <source>
        <dbReference type="WormBase" id="CBG20197"/>
    </source>
</evidence>
<keyword evidence="18" id="KW-1185">Reference proteome</keyword>
<dbReference type="GO" id="GO:0005737">
    <property type="term" value="C:cytoplasm"/>
    <property type="evidence" value="ECO:0000318"/>
    <property type="project" value="GO_Central"/>
</dbReference>
<evidence type="ECO:0000256" key="5">
    <source>
        <dbReference type="ARBA" id="ARBA00022801"/>
    </source>
</evidence>
<dbReference type="EMBL" id="HE601013">
    <property type="protein sequence ID" value="CAP37249.2"/>
    <property type="molecule type" value="Genomic_DNA"/>
</dbReference>
<dbReference type="SMART" id="SM00490">
    <property type="entry name" value="HELICc"/>
    <property type="match status" value="1"/>
</dbReference>
<evidence type="ECO:0000256" key="6">
    <source>
        <dbReference type="ARBA" id="ARBA00022806"/>
    </source>
</evidence>
<evidence type="ECO:0000256" key="10">
    <source>
        <dbReference type="ARBA" id="ARBA00023242"/>
    </source>
</evidence>
<organism evidence="17 18">
    <name type="scientific">Caenorhabditis briggsae</name>
    <dbReference type="NCBI Taxonomy" id="6238"/>
    <lineage>
        <taxon>Eukaryota</taxon>
        <taxon>Metazoa</taxon>
        <taxon>Ecdysozoa</taxon>
        <taxon>Nematoda</taxon>
        <taxon>Chromadorea</taxon>
        <taxon>Rhabditida</taxon>
        <taxon>Rhabditina</taxon>
        <taxon>Rhabditomorpha</taxon>
        <taxon>Rhabditoidea</taxon>
        <taxon>Rhabditidae</taxon>
        <taxon>Peloderinae</taxon>
        <taxon>Caenorhabditis</taxon>
    </lineage>
</organism>
<evidence type="ECO:0000313" key="18">
    <source>
        <dbReference type="Proteomes" id="UP000008549"/>
    </source>
</evidence>
<evidence type="ECO:0000256" key="1">
    <source>
        <dbReference type="ARBA" id="ARBA00004123"/>
    </source>
</evidence>
<dbReference type="SUPFAM" id="SSF52540">
    <property type="entry name" value="P-loop containing nucleoside triphosphate hydrolases"/>
    <property type="match status" value="1"/>
</dbReference>
<dbReference type="CDD" id="cd18794">
    <property type="entry name" value="SF2_C_RecQ"/>
    <property type="match status" value="1"/>
</dbReference>
<feature type="compositionally biased region" description="Basic and acidic residues" evidence="14">
    <location>
        <begin position="39"/>
        <end position="80"/>
    </location>
</feature>
<evidence type="ECO:0000256" key="9">
    <source>
        <dbReference type="ARBA" id="ARBA00023235"/>
    </source>
</evidence>
<gene>
    <name evidence="19" type="primary">rcq-5</name>
    <name evidence="17" type="synonym">Cbr-rcq-5</name>
    <name evidence="19" type="ORF">CBG20197</name>
    <name evidence="17" type="ORF">CBG_20197</name>
</gene>
<accession>A8XX80</accession>
<dbReference type="GO" id="GO:0000724">
    <property type="term" value="P:double-strand break repair via homologous recombination"/>
    <property type="evidence" value="ECO:0000318"/>
    <property type="project" value="GO_Central"/>
</dbReference>
<evidence type="ECO:0000259" key="15">
    <source>
        <dbReference type="PROSITE" id="PS51192"/>
    </source>
</evidence>
<dbReference type="AlphaFoldDB" id="A8XX80"/>
<evidence type="ECO:0000256" key="11">
    <source>
        <dbReference type="ARBA" id="ARBA00034617"/>
    </source>
</evidence>
<dbReference type="GO" id="GO:0016887">
    <property type="term" value="F:ATP hydrolysis activity"/>
    <property type="evidence" value="ECO:0007669"/>
    <property type="project" value="RHEA"/>
</dbReference>
<dbReference type="InterPro" id="IPR027417">
    <property type="entry name" value="P-loop_NTPase"/>
</dbReference>
<evidence type="ECO:0000256" key="7">
    <source>
        <dbReference type="ARBA" id="ARBA00022840"/>
    </source>
</evidence>
<comment type="subcellular location">
    <subcellularLocation>
        <location evidence="1 13">Nucleus</location>
    </subcellularLocation>
</comment>
<evidence type="ECO:0000256" key="2">
    <source>
        <dbReference type="ARBA" id="ARBA00005446"/>
    </source>
</evidence>
<dbReference type="Gene3D" id="3.40.50.300">
    <property type="entry name" value="P-loop containing nucleotide triphosphate hydrolases"/>
    <property type="match status" value="2"/>
</dbReference>
<dbReference type="Proteomes" id="UP000008549">
    <property type="component" value="Unassembled WGS sequence"/>
</dbReference>
<dbReference type="PANTHER" id="PTHR13710:SF152">
    <property type="entry name" value="ATP-DEPENDENT DNA HELICASE Q5"/>
    <property type="match status" value="1"/>
</dbReference>
<dbReference type="GO" id="GO:0043138">
    <property type="term" value="F:3'-5' DNA helicase activity"/>
    <property type="evidence" value="ECO:0000318"/>
    <property type="project" value="GO_Central"/>
</dbReference>
<keyword evidence="6 13" id="KW-0347">Helicase</keyword>
<dbReference type="OMA" id="AWAEIFN"/>
<dbReference type="InterPro" id="IPR011545">
    <property type="entry name" value="DEAD/DEAH_box_helicase_dom"/>
</dbReference>
<reference evidence="17 18" key="1">
    <citation type="journal article" date="2003" name="PLoS Biol.">
        <title>The genome sequence of Caenorhabditis briggsae: a platform for comparative genomics.</title>
        <authorList>
            <person name="Stein L.D."/>
            <person name="Bao Z."/>
            <person name="Blasiar D."/>
            <person name="Blumenthal T."/>
            <person name="Brent M.R."/>
            <person name="Chen N."/>
            <person name="Chinwalla A."/>
            <person name="Clarke L."/>
            <person name="Clee C."/>
            <person name="Coghlan A."/>
            <person name="Coulson A."/>
            <person name="D'Eustachio P."/>
            <person name="Fitch D.H."/>
            <person name="Fulton L.A."/>
            <person name="Fulton R.E."/>
            <person name="Griffiths-Jones S."/>
            <person name="Harris T.W."/>
            <person name="Hillier L.W."/>
            <person name="Kamath R."/>
            <person name="Kuwabara P.E."/>
            <person name="Mardis E.R."/>
            <person name="Marra M.A."/>
            <person name="Miner T.L."/>
            <person name="Minx P."/>
            <person name="Mullikin J.C."/>
            <person name="Plumb R.W."/>
            <person name="Rogers J."/>
            <person name="Schein J.E."/>
            <person name="Sohrmann M."/>
            <person name="Spieth J."/>
            <person name="Stajich J.E."/>
            <person name="Wei C."/>
            <person name="Willey D."/>
            <person name="Wilson R.K."/>
            <person name="Durbin R."/>
            <person name="Waterston R.H."/>
        </authorList>
    </citation>
    <scope>NUCLEOTIDE SEQUENCE [LARGE SCALE GENOMIC DNA]</scope>
    <source>
        <strain evidence="17 18">AF16</strain>
    </source>
</reference>
<evidence type="ECO:0000313" key="17">
    <source>
        <dbReference type="EMBL" id="CAP37249.2"/>
    </source>
</evidence>
<dbReference type="CDD" id="cd17920">
    <property type="entry name" value="DEXHc_RecQ"/>
    <property type="match status" value="1"/>
</dbReference>
<keyword evidence="10 13" id="KW-0539">Nucleus</keyword>
<sequence length="831" mass="92631">MSTNKRTLETITIDDSDEEKAPVAKKPPTSNYSAWAEIFNKKKTEKSKDAAVEKAKKDADNELRRQKLKDAFNERKRREQIVNGSASSSARPSKTQEKSKKIEKPLPAPRKSKKSEDSPGPSGSSSQLDSQDSQDPSEFVASEIAIGTGERLIRPQEIIDRRDKVFLEVFRHKKYRSRLQMQAINCILKRKCDVYVSLPTGAGKSLCYQLPAVVHGGVTIVVSPLIALMKDQVMALRKKGIPCETLNSTLTPVERTRILGELAKMNPTIRLLYITAEGCATDSMKALLGSLTRREVLRYIVVDEAHCVTQWGHDFRPDYLNLGALRDVCPDVPWVALTATANEKAQNDISSQLRLRNPEAFKAGTYRDNLYYDVQMRDHLPTAPENHMASFITKCLTIDQAKTTSNLTKNEKSARTQAKKSFTGSAIVYCRSRSECEQIANVLRIAGIPAMAYHAGLPKKERNEVQEKWMSNEIPVVAATVAFGMGIDKPDVRAVVHWSPTQNLAGYYQEAGRAGRDGKRSYCRIYYAKSDKNALNFLVSGELAKLKTKVRKIFGRKVDAEKKNAEGEKAAMQIKSIQVGLAKMLEYCESAKCRHVAIAEFFDDTDCRPCGSNCDFCRDPKATLQSAQSFANAGDSHGSVFRRPGTSRAESGFESVYGGGRRGGETEDELLSSNTSSKDAMERMEHEEAKRVRGLIDSEFAKRRRAAPAAPTVPRGSRRVEPATDISVIKPEQAVIKNVTLESRENWVRYLLRALETNWIVSGPPAGITMKQCAEQLEYGMYSISKNETTYKNKLGHKLAEIKTLTKKNEPFHYTNTAVEQNGFVKAANLT</sequence>
<keyword evidence="9" id="KW-0413">Isomerase</keyword>
<keyword evidence="8" id="KW-0238">DNA-binding</keyword>
<evidence type="ECO:0000256" key="12">
    <source>
        <dbReference type="ARBA" id="ARBA00049360"/>
    </source>
</evidence>
<dbReference type="EC" id="5.6.2.4" evidence="13"/>
<dbReference type="GO" id="GO:0006260">
    <property type="term" value="P:DNA replication"/>
    <property type="evidence" value="ECO:0000318"/>
    <property type="project" value="GO_Central"/>
</dbReference>
<keyword evidence="4 13" id="KW-0547">Nucleotide-binding</keyword>
<keyword evidence="3" id="KW-0479">Metal-binding</keyword>
<feature type="compositionally biased region" description="Low complexity" evidence="14">
    <location>
        <begin position="118"/>
        <end position="134"/>
    </location>
</feature>
<dbReference type="Pfam" id="PF00271">
    <property type="entry name" value="Helicase_C"/>
    <property type="match status" value="1"/>
</dbReference>
<dbReference type="InParanoid" id="A8XX80"/>
<evidence type="ECO:0000256" key="13">
    <source>
        <dbReference type="RuleBase" id="RU364117"/>
    </source>
</evidence>
<proteinExistence type="inferred from homology"/>
<dbReference type="GO" id="GO:0046872">
    <property type="term" value="F:metal ion binding"/>
    <property type="evidence" value="ECO:0007669"/>
    <property type="project" value="UniProtKB-KW"/>
</dbReference>
<dbReference type="eggNOG" id="KOG0352">
    <property type="taxonomic scope" value="Eukaryota"/>
</dbReference>
<dbReference type="PANTHER" id="PTHR13710">
    <property type="entry name" value="DNA HELICASE RECQ FAMILY MEMBER"/>
    <property type="match status" value="1"/>
</dbReference>
<dbReference type="GO" id="GO:0005524">
    <property type="term" value="F:ATP binding"/>
    <property type="evidence" value="ECO:0007669"/>
    <property type="project" value="UniProtKB-KW"/>
</dbReference>
<feature type="region of interest" description="Disordered" evidence="14">
    <location>
        <begin position="1"/>
        <end position="134"/>
    </location>
</feature>
<evidence type="ECO:0000256" key="8">
    <source>
        <dbReference type="ARBA" id="ARBA00023125"/>
    </source>
</evidence>
<dbReference type="FunCoup" id="A8XX80">
    <property type="interactions" value="2979"/>
</dbReference>
<dbReference type="GO" id="GO:0009378">
    <property type="term" value="F:four-way junction helicase activity"/>
    <property type="evidence" value="ECO:0000318"/>
    <property type="project" value="GO_Central"/>
</dbReference>
<evidence type="ECO:0000256" key="14">
    <source>
        <dbReference type="SAM" id="MobiDB-lite"/>
    </source>
</evidence>
<dbReference type="GO" id="GO:0005634">
    <property type="term" value="C:nucleus"/>
    <property type="evidence" value="ECO:0000318"/>
    <property type="project" value="GO_Central"/>
</dbReference>
<feature type="region of interest" description="Disordered" evidence="14">
    <location>
        <begin position="633"/>
        <end position="680"/>
    </location>
</feature>
<dbReference type="PROSITE" id="PS51192">
    <property type="entry name" value="HELICASE_ATP_BIND_1"/>
    <property type="match status" value="1"/>
</dbReference>
<dbReference type="GO" id="GO:0005694">
    <property type="term" value="C:chromosome"/>
    <property type="evidence" value="ECO:0000318"/>
    <property type="project" value="GO_Central"/>
</dbReference>
<comment type="similarity">
    <text evidence="2 13">Belongs to the helicase family. RecQ subfamily.</text>
</comment>